<evidence type="ECO:0000313" key="3">
    <source>
        <dbReference type="EMBL" id="POG68680.1"/>
    </source>
</evidence>
<comment type="caution">
    <text evidence="3">The sequence shown here is derived from an EMBL/GenBank/DDBJ whole genome shotgun (WGS) entry which is preliminary data.</text>
</comment>
<proteinExistence type="predicted"/>
<dbReference type="EMBL" id="AUPC02000149">
    <property type="protein sequence ID" value="POG68680.1"/>
    <property type="molecule type" value="Genomic_DNA"/>
</dbReference>
<reference evidence="3 5" key="1">
    <citation type="journal article" date="2013" name="Proc. Natl. Acad. Sci. U.S.A.">
        <title>Genome of an arbuscular mycorrhizal fungus provides insight into the oldest plant symbiosis.</title>
        <authorList>
            <person name="Tisserant E."/>
            <person name="Malbreil M."/>
            <person name="Kuo A."/>
            <person name="Kohler A."/>
            <person name="Symeonidi A."/>
            <person name="Balestrini R."/>
            <person name="Charron P."/>
            <person name="Duensing N."/>
            <person name="Frei Dit Frey N."/>
            <person name="Gianinazzi-Pearson V."/>
            <person name="Gilbert L.B."/>
            <person name="Handa Y."/>
            <person name="Herr J.R."/>
            <person name="Hijri M."/>
            <person name="Koul R."/>
            <person name="Kawaguchi M."/>
            <person name="Krajinski F."/>
            <person name="Lammers P.J."/>
            <person name="Masclaux F.G."/>
            <person name="Murat C."/>
            <person name="Morin E."/>
            <person name="Ndikumana S."/>
            <person name="Pagni M."/>
            <person name="Petitpierre D."/>
            <person name="Requena N."/>
            <person name="Rosikiewicz P."/>
            <person name="Riley R."/>
            <person name="Saito K."/>
            <person name="San Clemente H."/>
            <person name="Shapiro H."/>
            <person name="van Tuinen D."/>
            <person name="Becard G."/>
            <person name="Bonfante P."/>
            <person name="Paszkowski U."/>
            <person name="Shachar-Hill Y.Y."/>
            <person name="Tuskan G.A."/>
            <person name="Young P.W."/>
            <person name="Sanders I.R."/>
            <person name="Henrissat B."/>
            <person name="Rensing S.A."/>
            <person name="Grigoriev I.V."/>
            <person name="Corradi N."/>
            <person name="Roux C."/>
            <person name="Martin F."/>
        </authorList>
    </citation>
    <scope>NUCLEOTIDE SEQUENCE [LARGE SCALE GENOMIC DNA]</scope>
    <source>
        <strain evidence="5">DAOM 181602 / DAOM 197198 / MUCL 43194</strain>
        <strain evidence="3">DAOM 197198</strain>
    </source>
</reference>
<evidence type="ECO:0000313" key="4">
    <source>
        <dbReference type="EMBL" id="POG81734.1"/>
    </source>
</evidence>
<dbReference type="Proteomes" id="UP000018888">
    <property type="component" value="Unassembled WGS sequence"/>
</dbReference>
<keyword evidence="2" id="KW-0732">Signal</keyword>
<organism evidence="3 5">
    <name type="scientific">Rhizophagus irregularis (strain DAOM 181602 / DAOM 197198 / MUCL 43194)</name>
    <name type="common">Arbuscular mycorrhizal fungus</name>
    <name type="synonym">Glomus intraradices</name>
    <dbReference type="NCBI Taxonomy" id="747089"/>
    <lineage>
        <taxon>Eukaryota</taxon>
        <taxon>Fungi</taxon>
        <taxon>Fungi incertae sedis</taxon>
        <taxon>Mucoromycota</taxon>
        <taxon>Glomeromycotina</taxon>
        <taxon>Glomeromycetes</taxon>
        <taxon>Glomerales</taxon>
        <taxon>Glomeraceae</taxon>
        <taxon>Rhizophagus</taxon>
    </lineage>
</organism>
<gene>
    <name evidence="4" type="ORF">GLOIN_2v1504893</name>
    <name evidence="3" type="ORF">GLOIN_2v1634342</name>
</gene>
<sequence length="102" mass="11961">MKRLIMIQLLMMVELIIQKILSRNCFQESLLMTHGPVHHKWRSHTFQLVSTRTFVLNVGIQTLIKQKKVNIECSGNTVTSKKRLKWKQGDKRKGKKRLQCSS</sequence>
<evidence type="ECO:0000256" key="1">
    <source>
        <dbReference type="SAM" id="MobiDB-lite"/>
    </source>
</evidence>
<keyword evidence="5" id="KW-1185">Reference proteome</keyword>
<feature type="chain" id="PRO_5015085211" description="Secreted protein" evidence="2">
    <location>
        <begin position="23"/>
        <end position="102"/>
    </location>
</feature>
<accession>A0A2P4PTK0</accession>
<reference evidence="3 5" key="2">
    <citation type="journal article" date="2018" name="New Phytol.">
        <title>High intraspecific genome diversity in the model arbuscular mycorrhizal symbiont Rhizophagus irregularis.</title>
        <authorList>
            <person name="Chen E.C.H."/>
            <person name="Morin E."/>
            <person name="Beaudet D."/>
            <person name="Noel J."/>
            <person name="Yildirir G."/>
            <person name="Ndikumana S."/>
            <person name="Charron P."/>
            <person name="St-Onge C."/>
            <person name="Giorgi J."/>
            <person name="Kruger M."/>
            <person name="Marton T."/>
            <person name="Ropars J."/>
            <person name="Grigoriev I.V."/>
            <person name="Hainaut M."/>
            <person name="Henrissat B."/>
            <person name="Roux C."/>
            <person name="Martin F."/>
            <person name="Corradi N."/>
        </authorList>
    </citation>
    <scope>NUCLEOTIDE SEQUENCE [LARGE SCALE GENOMIC DNA]</scope>
    <source>
        <strain evidence="5">DAOM 181602 / DAOM 197198 / MUCL 43194</strain>
        <strain evidence="3">DAOM 197198</strain>
    </source>
</reference>
<dbReference type="EMBL" id="AUPC02000009">
    <property type="protein sequence ID" value="POG81734.1"/>
    <property type="molecule type" value="Genomic_DNA"/>
</dbReference>
<dbReference type="AlphaFoldDB" id="A0A2P4PTK0"/>
<feature type="signal peptide" evidence="2">
    <location>
        <begin position="1"/>
        <end position="22"/>
    </location>
</feature>
<protein>
    <recommendedName>
        <fullName evidence="6">Secreted protein</fullName>
    </recommendedName>
</protein>
<evidence type="ECO:0000313" key="5">
    <source>
        <dbReference type="Proteomes" id="UP000018888"/>
    </source>
</evidence>
<feature type="region of interest" description="Disordered" evidence="1">
    <location>
        <begin position="83"/>
        <end position="102"/>
    </location>
</feature>
<evidence type="ECO:0000256" key="2">
    <source>
        <dbReference type="SAM" id="SignalP"/>
    </source>
</evidence>
<name>A0A2P4PTK0_RHIID</name>
<evidence type="ECO:0008006" key="6">
    <source>
        <dbReference type="Google" id="ProtNLM"/>
    </source>
</evidence>